<dbReference type="InterPro" id="IPR013328">
    <property type="entry name" value="6PGD_dom2"/>
</dbReference>
<evidence type="ECO:0000259" key="13">
    <source>
        <dbReference type="Pfam" id="PF00725"/>
    </source>
</evidence>
<name>A0A931DAY6_9MICC</name>
<keyword evidence="11" id="KW-0511">Multifunctional enzyme</keyword>
<proteinExistence type="inferred from homology"/>
<comment type="similarity">
    <text evidence="3">In the central section; belongs to the 3-hydroxyacyl-CoA dehydrogenase family.</text>
</comment>
<dbReference type="PANTHER" id="PTHR43612">
    <property type="entry name" value="TRIFUNCTIONAL ENZYME SUBUNIT ALPHA"/>
    <property type="match status" value="1"/>
</dbReference>
<dbReference type="InterPro" id="IPR036291">
    <property type="entry name" value="NAD(P)-bd_dom_sf"/>
</dbReference>
<comment type="similarity">
    <text evidence="4">Belongs to the 3-hydroxyacyl-CoA dehydrogenase family.</text>
</comment>
<dbReference type="InterPro" id="IPR006108">
    <property type="entry name" value="3HC_DH_C"/>
</dbReference>
<comment type="catalytic activity">
    <reaction evidence="12">
        <text>a (3S)-3-hydroxyacyl-CoA + NAD(+) = a 3-oxoacyl-CoA + NADH + H(+)</text>
        <dbReference type="Rhea" id="RHEA:22432"/>
        <dbReference type="ChEBI" id="CHEBI:15378"/>
        <dbReference type="ChEBI" id="CHEBI:57318"/>
        <dbReference type="ChEBI" id="CHEBI:57540"/>
        <dbReference type="ChEBI" id="CHEBI:57945"/>
        <dbReference type="ChEBI" id="CHEBI:90726"/>
        <dbReference type="EC" id="1.1.1.35"/>
    </reaction>
</comment>
<evidence type="ECO:0000313" key="15">
    <source>
        <dbReference type="EMBL" id="MBG6085702.1"/>
    </source>
</evidence>
<keyword evidence="5" id="KW-0276">Fatty acid metabolism</keyword>
<evidence type="ECO:0000256" key="3">
    <source>
        <dbReference type="ARBA" id="ARBA00007005"/>
    </source>
</evidence>
<keyword evidence="8" id="KW-0520">NAD</keyword>
<dbReference type="FunFam" id="3.40.50.720:FF:000009">
    <property type="entry name" value="Fatty oxidation complex, alpha subunit"/>
    <property type="match status" value="1"/>
</dbReference>
<evidence type="ECO:0000259" key="14">
    <source>
        <dbReference type="Pfam" id="PF02737"/>
    </source>
</evidence>
<feature type="domain" description="3-hydroxyacyl-CoA dehydrogenase NAD binding" evidence="14">
    <location>
        <begin position="350"/>
        <end position="528"/>
    </location>
</feature>
<keyword evidence="10" id="KW-0456">Lyase</keyword>
<dbReference type="InterPro" id="IPR008927">
    <property type="entry name" value="6-PGluconate_DH-like_C_sf"/>
</dbReference>
<dbReference type="PANTHER" id="PTHR43612:SF3">
    <property type="entry name" value="TRIFUNCTIONAL ENZYME SUBUNIT ALPHA, MITOCHONDRIAL"/>
    <property type="match status" value="1"/>
</dbReference>
<protein>
    <submittedName>
        <fullName evidence="15">3-hydroxyacyl-CoA dehydrogenase/enoyl-CoA hydratase/carnithine racemase</fullName>
    </submittedName>
</protein>
<evidence type="ECO:0000256" key="8">
    <source>
        <dbReference type="ARBA" id="ARBA00023027"/>
    </source>
</evidence>
<evidence type="ECO:0000256" key="7">
    <source>
        <dbReference type="ARBA" id="ARBA00023002"/>
    </source>
</evidence>
<feature type="domain" description="3-hydroxyacyl-CoA dehydrogenase C-terminal" evidence="13">
    <location>
        <begin position="532"/>
        <end position="611"/>
    </location>
</feature>
<keyword evidence="6" id="KW-0442">Lipid degradation</keyword>
<dbReference type="InterPro" id="IPR006176">
    <property type="entry name" value="3-OHacyl-CoA_DH_NAD-bd"/>
</dbReference>
<evidence type="ECO:0000313" key="16">
    <source>
        <dbReference type="Proteomes" id="UP000625033"/>
    </source>
</evidence>
<comment type="pathway">
    <text evidence="1">Lipid metabolism; fatty acid beta-oxidation.</text>
</comment>
<dbReference type="GO" id="GO:0070403">
    <property type="term" value="F:NAD+ binding"/>
    <property type="evidence" value="ECO:0007669"/>
    <property type="project" value="InterPro"/>
</dbReference>
<dbReference type="SUPFAM" id="SSF51735">
    <property type="entry name" value="NAD(P)-binding Rossmann-fold domains"/>
    <property type="match status" value="1"/>
</dbReference>
<evidence type="ECO:0000256" key="1">
    <source>
        <dbReference type="ARBA" id="ARBA00005005"/>
    </source>
</evidence>
<evidence type="ECO:0000256" key="6">
    <source>
        <dbReference type="ARBA" id="ARBA00022963"/>
    </source>
</evidence>
<evidence type="ECO:0000256" key="9">
    <source>
        <dbReference type="ARBA" id="ARBA00023098"/>
    </source>
</evidence>
<dbReference type="Pfam" id="PF00378">
    <property type="entry name" value="ECH_1"/>
    <property type="match status" value="1"/>
</dbReference>
<keyword evidence="16" id="KW-1185">Reference proteome</keyword>
<dbReference type="GO" id="GO:0006635">
    <property type="term" value="P:fatty acid beta-oxidation"/>
    <property type="evidence" value="ECO:0007669"/>
    <property type="project" value="TreeGrafter"/>
</dbReference>
<keyword evidence="9" id="KW-0443">Lipid metabolism</keyword>
<evidence type="ECO:0000256" key="5">
    <source>
        <dbReference type="ARBA" id="ARBA00022832"/>
    </source>
</evidence>
<dbReference type="AlphaFoldDB" id="A0A931DAY6"/>
<evidence type="ECO:0000256" key="4">
    <source>
        <dbReference type="ARBA" id="ARBA00009463"/>
    </source>
</evidence>
<evidence type="ECO:0000256" key="12">
    <source>
        <dbReference type="ARBA" id="ARBA00049556"/>
    </source>
</evidence>
<dbReference type="Pfam" id="PF02737">
    <property type="entry name" value="3HCDH_N"/>
    <property type="match status" value="1"/>
</dbReference>
<dbReference type="Gene3D" id="3.90.226.10">
    <property type="entry name" value="2-enoyl-CoA Hydratase, Chain A, domain 1"/>
    <property type="match status" value="1"/>
</dbReference>
<evidence type="ECO:0000256" key="10">
    <source>
        <dbReference type="ARBA" id="ARBA00023239"/>
    </source>
</evidence>
<dbReference type="InterPro" id="IPR029045">
    <property type="entry name" value="ClpP/crotonase-like_dom_sf"/>
</dbReference>
<dbReference type="SUPFAM" id="SSF48179">
    <property type="entry name" value="6-phosphogluconate dehydrogenase C-terminal domain-like"/>
    <property type="match status" value="2"/>
</dbReference>
<dbReference type="GO" id="GO:0004300">
    <property type="term" value="F:enoyl-CoA hydratase activity"/>
    <property type="evidence" value="ECO:0007669"/>
    <property type="project" value="TreeGrafter"/>
</dbReference>
<dbReference type="InterPro" id="IPR001753">
    <property type="entry name" value="Enoyl-CoA_hydra/iso"/>
</dbReference>
<keyword evidence="7" id="KW-0560">Oxidoreductase</keyword>
<gene>
    <name evidence="15" type="ORF">IW252_002469</name>
</gene>
<comment type="caution">
    <text evidence="15">The sequence shown here is derived from an EMBL/GenBank/DDBJ whole genome shotgun (WGS) entry which is preliminary data.</text>
</comment>
<dbReference type="CDD" id="cd06558">
    <property type="entry name" value="crotonase-like"/>
    <property type="match status" value="1"/>
</dbReference>
<dbReference type="RefSeq" id="WP_196836860.1">
    <property type="nucleotide sequence ID" value="NZ_JADOTZ010000001.1"/>
</dbReference>
<dbReference type="SUPFAM" id="SSF52096">
    <property type="entry name" value="ClpP/crotonase"/>
    <property type="match status" value="1"/>
</dbReference>
<dbReference type="Proteomes" id="UP000625033">
    <property type="component" value="Unassembled WGS sequence"/>
</dbReference>
<dbReference type="Gene3D" id="1.10.1040.10">
    <property type="entry name" value="N-(1-d-carboxylethyl)-l-norvaline Dehydrogenase, domain 2"/>
    <property type="match status" value="2"/>
</dbReference>
<reference evidence="15" key="1">
    <citation type="submission" date="2020-11" db="EMBL/GenBank/DDBJ databases">
        <title>Sequencing the genomes of 1000 actinobacteria strains.</title>
        <authorList>
            <person name="Klenk H.-P."/>
        </authorList>
    </citation>
    <scope>NUCLEOTIDE SEQUENCE</scope>
    <source>
        <strain evidence="15">DSM 26152</strain>
    </source>
</reference>
<accession>A0A931DAY6</accession>
<dbReference type="Gene3D" id="3.40.50.720">
    <property type="entry name" value="NAD(P)-binding Rossmann-like Domain"/>
    <property type="match status" value="1"/>
</dbReference>
<evidence type="ECO:0000256" key="2">
    <source>
        <dbReference type="ARBA" id="ARBA00005086"/>
    </source>
</evidence>
<organism evidence="15 16">
    <name type="scientific">Zhihengliuella flava</name>
    <dbReference type="NCBI Taxonomy" id="1285193"/>
    <lineage>
        <taxon>Bacteria</taxon>
        <taxon>Bacillati</taxon>
        <taxon>Actinomycetota</taxon>
        <taxon>Actinomycetes</taxon>
        <taxon>Micrococcales</taxon>
        <taxon>Micrococcaceae</taxon>
        <taxon>Zhihengliuella</taxon>
    </lineage>
</organism>
<dbReference type="GO" id="GO:0016509">
    <property type="term" value="F:long-chain (3S)-3-hydroxyacyl-CoA dehydrogenase (NAD+) activity"/>
    <property type="evidence" value="ECO:0007669"/>
    <property type="project" value="TreeGrafter"/>
</dbReference>
<dbReference type="InterPro" id="IPR050136">
    <property type="entry name" value="FA_oxidation_alpha_subunit"/>
</dbReference>
<comment type="pathway">
    <text evidence="2">Lipid metabolism; butanoate metabolism.</text>
</comment>
<sequence>MTQAPPQDDFTRFEPLASEVPDEVVTHARVSDHALAGKRTVALITLDNEAGSQRPTTLGPTTLIEFGRTLVEQRRRAAAGEIHAIAVTGKPGFFVAGADLSSVAGLRDSALGGQMAELGHAAYSVLDDAGVPTFAFINGVALGGGLEVALAANYRTVATGARGIGLPEAFIGLVPGWGGTYRLPRLIGPESGLKVMIENPLSNNRSLTGPQARELGIADAEFADADFLEESIAWAASVVDGADVPRPHVVDPTTDDGAARWDAALARAAHFIEAKMSNAAPAPLKVLEVMKAGQHLSQADAVQLEVDALIELMATHEFHNTVYAFLELVQKRSKRPAGVPEAEPRDLRRIGVVGAGLMAGQFALLFATQLRVPVTITDLDAARVEKGLAYIHGELDKRVAKGRLAAEDAEALKGLVTGTTDKADFADADLVIEAVFEELEVKQKVFAEVEAVVSPDCLLATNTSSLSVTAMADSLQHPERLVGFHFFNPVAVMPLVEIVATRHTNDSAVASAFALAKHLRKTAVLVQDAAAFVVNRILLRLMGEIQNAYDDGTDPAVADGALRPMGLPMTPFTLLAMVGLPVAQHVMESLHAAFGDRFRVSENLQRLIENNIGTLWEEQEDGTRRIPDSTTDLLTFGDSPSTSEELLRRTQDALAEEIGLLLSEGVVSSPRDVDLCMILGAGWPMHLGGITPYLDQVGASERVNGRPFHS</sequence>
<dbReference type="EMBL" id="JADOTZ010000001">
    <property type="protein sequence ID" value="MBG6085702.1"/>
    <property type="molecule type" value="Genomic_DNA"/>
</dbReference>
<dbReference type="Pfam" id="PF00725">
    <property type="entry name" value="3HCDH"/>
    <property type="match status" value="1"/>
</dbReference>
<evidence type="ECO:0000256" key="11">
    <source>
        <dbReference type="ARBA" id="ARBA00023268"/>
    </source>
</evidence>